<dbReference type="EMBL" id="CP158260">
    <property type="protein sequence ID" value="XDJ64505.1"/>
    <property type="molecule type" value="Genomic_DNA"/>
</dbReference>
<dbReference type="PANTHER" id="PTHR23416:SF78">
    <property type="entry name" value="LIPOPOLYSACCHARIDE BIOSYNTHESIS O-ACETYL TRANSFERASE WBBJ-RELATED"/>
    <property type="match status" value="1"/>
</dbReference>
<dbReference type="EMBL" id="CP158259">
    <property type="protein sequence ID" value="XDJ60880.1"/>
    <property type="molecule type" value="Genomic_DNA"/>
</dbReference>
<dbReference type="EMBL" id="CP158263">
    <property type="protein sequence ID" value="XDJ70900.1"/>
    <property type="molecule type" value="Genomic_DNA"/>
</dbReference>
<dbReference type="EMBL" id="CP158269">
    <property type="protein sequence ID" value="XDJ89073.1"/>
    <property type="molecule type" value="Genomic_DNA"/>
</dbReference>
<evidence type="ECO:0000313" key="1">
    <source>
        <dbReference type="EMBL" id="XDJ45131.1"/>
    </source>
</evidence>
<dbReference type="RefSeq" id="WP_368641522.1">
    <property type="nucleotide sequence ID" value="NZ_CP158253.1"/>
</dbReference>
<sequence>MNFWTYFPDQYVRDFVEFCVADFPISTEKFYEYMPRDIGLVGDDSNRIYLEDSQLPEGLKIVFTEKAVNCCMVIRSGANIKNSRVSFKEDGQFSYVGTDAILNGVTAILLGIRDFVLVGNGVSVTASSSWSTGFNSGVTGNGLIVGDHCLIGPELVIRPADGHLVIDLESRDQLNKSVRPVVIEPYVWIAQRSAILKSVRVGACSIIAYGAVVTRSCDQFSLLAGVPAKAIDMGRKMWLRNNAKKSIQIQKFYERRFLRDCPNGG</sequence>
<dbReference type="EMBL" id="CP158256">
    <property type="protein sequence ID" value="XDJ53022.1"/>
    <property type="molecule type" value="Genomic_DNA"/>
</dbReference>
<dbReference type="EMBL" id="CP158270">
    <property type="protein sequence ID" value="XDJ90448.1"/>
    <property type="molecule type" value="Genomic_DNA"/>
</dbReference>
<reference evidence="5" key="1">
    <citation type="submission" date="2024-05" db="EMBL/GenBank/DDBJ databases">
        <authorList>
            <person name="Luo Y.-C."/>
            <person name="Nicholds J."/>
            <person name="Mortimer T."/>
            <person name="Maboni G."/>
        </authorList>
    </citation>
    <scope>NUCLEOTIDE SEQUENCE</scope>
    <source>
        <strain evidence="16">124370</strain>
        <strain evidence="17">124566</strain>
        <strain evidence="15">124953</strain>
        <strain evidence="14">130308</strain>
        <strain evidence="13">130416</strain>
        <strain evidence="12">140124</strain>
        <strain evidence="11">143751</strain>
        <strain evidence="10">143769</strain>
        <strain evidence="9">143811</strain>
        <strain evidence="8">143936</strain>
        <strain evidence="7">145849</strain>
        <strain evidence="6">145850</strain>
        <strain evidence="5">145852</strain>
        <strain evidence="4">148131</strain>
        <strain evidence="3">150221</strain>
        <strain evidence="2">150964</strain>
        <strain evidence="1">153271</strain>
    </source>
</reference>
<dbReference type="KEGG" id="cgin:ABRZ00_00170"/>
<evidence type="ECO:0000313" key="12">
    <source>
        <dbReference type="EMBL" id="XDJ84838.1"/>
    </source>
</evidence>
<dbReference type="EMBL" id="CP158258">
    <property type="protein sequence ID" value="XDJ58386.1"/>
    <property type="molecule type" value="Genomic_DNA"/>
</dbReference>
<evidence type="ECO:0000313" key="4">
    <source>
        <dbReference type="EMBL" id="XDJ58386.1"/>
    </source>
</evidence>
<proteinExistence type="predicted"/>
<evidence type="ECO:0000313" key="14">
    <source>
        <dbReference type="EMBL" id="XDJ90448.1"/>
    </source>
</evidence>
<dbReference type="EMBL" id="CP158253">
    <property type="protein sequence ID" value="XDJ45131.1"/>
    <property type="molecule type" value="Genomic_DNA"/>
</dbReference>
<dbReference type="InterPro" id="IPR011004">
    <property type="entry name" value="Trimer_LpxA-like_sf"/>
</dbReference>
<dbReference type="EMBL" id="CP158266">
    <property type="protein sequence ID" value="XDJ83503.1"/>
    <property type="molecule type" value="Genomic_DNA"/>
</dbReference>
<dbReference type="AlphaFoldDB" id="A0AB39E394"/>
<evidence type="ECO:0000313" key="7">
    <source>
        <dbReference type="EMBL" id="XDJ67627.1"/>
    </source>
</evidence>
<gene>
    <name evidence="4" type="ORF">ABRY90_00170</name>
    <name evidence="7" type="ORF">ABRY91_06325</name>
    <name evidence="5" type="ORF">ABRY92_13045</name>
    <name evidence="15" type="ORF">ABRY95_01230</name>
    <name evidence="11" type="ORF">ABRY96_04605</name>
    <name evidence="9" type="ORF">ABRY97_05920</name>
    <name evidence="13" type="ORF">ABRY98_05810</name>
    <name evidence="3" type="ORF">ABRZ00_00170</name>
    <name evidence="2" type="ORF">ABRZ01_00445</name>
    <name evidence="1" type="ORF">ABRZ02_02220</name>
    <name evidence="6" type="ORF">ABRZ03_03955</name>
    <name evidence="16" type="ORF">ABRZ05_06700</name>
    <name evidence="8" type="ORF">ABRZ06_08035</name>
    <name evidence="12" type="ORF">ABRZ08_11570</name>
    <name evidence="10" type="ORF">ABRZ10_08400</name>
    <name evidence="17" type="ORF">ABRZ11_06355</name>
    <name evidence="14" type="ORF">ABRZ12_12450</name>
</gene>
<keyword evidence="5" id="KW-0012">Acyltransferase</keyword>
<dbReference type="EMBL" id="CP158271">
    <property type="protein sequence ID" value="XDJ93680.1"/>
    <property type="molecule type" value="Genomic_DNA"/>
</dbReference>
<name>A0AB39E394_9BURK</name>
<evidence type="ECO:0000313" key="15">
    <source>
        <dbReference type="EMBL" id="XDJ93680.1"/>
    </source>
</evidence>
<keyword evidence="5" id="KW-0808">Transferase</keyword>
<dbReference type="EMBL" id="CP158264">
    <property type="protein sequence ID" value="XDJ75677.1"/>
    <property type="molecule type" value="Genomic_DNA"/>
</dbReference>
<dbReference type="Gene3D" id="2.160.10.10">
    <property type="entry name" value="Hexapeptide repeat proteins"/>
    <property type="match status" value="1"/>
</dbReference>
<dbReference type="EMBL" id="CP158268">
    <property type="protein sequence ID" value="XDJ84838.1"/>
    <property type="molecule type" value="Genomic_DNA"/>
</dbReference>
<dbReference type="CDD" id="cd04647">
    <property type="entry name" value="LbH_MAT_like"/>
    <property type="match status" value="1"/>
</dbReference>
<dbReference type="SUPFAM" id="SSF51161">
    <property type="entry name" value="Trimeric LpxA-like enzymes"/>
    <property type="match status" value="1"/>
</dbReference>
<evidence type="ECO:0000313" key="3">
    <source>
        <dbReference type="EMBL" id="XDJ55646.1"/>
    </source>
</evidence>
<protein>
    <submittedName>
        <fullName evidence="5">Acyltransferase</fullName>
        <ecNumber evidence="5">2.3.1.-</ecNumber>
    </submittedName>
</protein>
<organism evidence="5">
    <name type="scientific">Castellaniella ginsengisoli</name>
    <dbReference type="NCBI Taxonomy" id="546114"/>
    <lineage>
        <taxon>Bacteria</taxon>
        <taxon>Pseudomonadati</taxon>
        <taxon>Pseudomonadota</taxon>
        <taxon>Betaproteobacteria</taxon>
        <taxon>Burkholderiales</taxon>
        <taxon>Alcaligenaceae</taxon>
        <taxon>Castellaniella</taxon>
    </lineage>
</organism>
<dbReference type="EMBL" id="CP158265">
    <property type="protein sequence ID" value="XDJ76204.1"/>
    <property type="molecule type" value="Genomic_DNA"/>
</dbReference>
<dbReference type="GO" id="GO:0016746">
    <property type="term" value="F:acyltransferase activity"/>
    <property type="evidence" value="ECO:0007669"/>
    <property type="project" value="UniProtKB-KW"/>
</dbReference>
<dbReference type="PANTHER" id="PTHR23416">
    <property type="entry name" value="SIALIC ACID SYNTHASE-RELATED"/>
    <property type="match status" value="1"/>
</dbReference>
<dbReference type="InterPro" id="IPR051159">
    <property type="entry name" value="Hexapeptide_acetyltransf"/>
</dbReference>
<evidence type="ECO:0000313" key="8">
    <source>
        <dbReference type="EMBL" id="XDJ70900.1"/>
    </source>
</evidence>
<evidence type="ECO:0000313" key="16">
    <source>
        <dbReference type="EMBL" id="XDJ97380.1"/>
    </source>
</evidence>
<evidence type="ECO:0000313" key="6">
    <source>
        <dbReference type="EMBL" id="XDJ64505.1"/>
    </source>
</evidence>
<evidence type="ECO:0000313" key="17">
    <source>
        <dbReference type="EMBL" id="XDK00027.1"/>
    </source>
</evidence>
<dbReference type="EMBL" id="CP158257">
    <property type="protein sequence ID" value="XDJ55646.1"/>
    <property type="molecule type" value="Genomic_DNA"/>
</dbReference>
<dbReference type="EMBL" id="CP158272">
    <property type="protein sequence ID" value="XDK00027.1"/>
    <property type="molecule type" value="Genomic_DNA"/>
</dbReference>
<dbReference type="EMBL" id="CP158273">
    <property type="protein sequence ID" value="XDJ97380.1"/>
    <property type="molecule type" value="Genomic_DNA"/>
</dbReference>
<dbReference type="GeneID" id="93065902"/>
<evidence type="ECO:0000313" key="5">
    <source>
        <dbReference type="EMBL" id="XDJ60880.1"/>
    </source>
</evidence>
<evidence type="ECO:0000313" key="13">
    <source>
        <dbReference type="EMBL" id="XDJ89073.1"/>
    </source>
</evidence>
<dbReference type="EMBL" id="CP158261">
    <property type="protein sequence ID" value="XDJ67627.1"/>
    <property type="molecule type" value="Genomic_DNA"/>
</dbReference>
<dbReference type="EC" id="2.3.1.-" evidence="5"/>
<evidence type="ECO:0000313" key="2">
    <source>
        <dbReference type="EMBL" id="XDJ53022.1"/>
    </source>
</evidence>
<accession>A0AB39E394</accession>
<evidence type="ECO:0000313" key="10">
    <source>
        <dbReference type="EMBL" id="XDJ76204.1"/>
    </source>
</evidence>
<evidence type="ECO:0000313" key="11">
    <source>
        <dbReference type="EMBL" id="XDJ83503.1"/>
    </source>
</evidence>
<evidence type="ECO:0000313" key="9">
    <source>
        <dbReference type="EMBL" id="XDJ75677.1"/>
    </source>
</evidence>